<dbReference type="PANTHER" id="PTHR45772">
    <property type="entry name" value="CONSERVED COMPONENT OF ABC TRANSPORTER FOR NATURAL AMINO ACIDS-RELATED"/>
    <property type="match status" value="1"/>
</dbReference>
<evidence type="ECO:0000256" key="3">
    <source>
        <dbReference type="ARBA" id="ARBA00022840"/>
    </source>
</evidence>
<sequence>MATLEARGLSKDFDGTVALDGVDIDVDMGERVGLIGPNGSGKTTLVNVVTGNLKGSGKVTFDGEDITGRPTPELARKGLLRTFQIPRPFNDLTIYRNVLLPLTNIGEFDNPEERVVNVLEEIGLKDRADSKPTELNLIDLRRLELARTLVLEPDILFLDEVLAGLRRREWEELMEIIRELTMESGIVMIEHVMEAVMQFSERVVVLNEGKVLAKGQPEEIMRNEKVVNTYLGKE</sequence>
<gene>
    <name evidence="5" type="ORF">AKJ40_01690</name>
</gene>
<keyword evidence="2" id="KW-0547">Nucleotide-binding</keyword>
<feature type="domain" description="ABC transporter" evidence="4">
    <location>
        <begin position="4"/>
        <end position="233"/>
    </location>
</feature>
<keyword evidence="3" id="KW-0067">ATP-binding</keyword>
<dbReference type="GO" id="GO:0042941">
    <property type="term" value="P:D-alanine transmembrane transport"/>
    <property type="evidence" value="ECO:0007669"/>
    <property type="project" value="TreeGrafter"/>
</dbReference>
<dbReference type="GO" id="GO:0005304">
    <property type="term" value="F:L-valine transmembrane transporter activity"/>
    <property type="evidence" value="ECO:0007669"/>
    <property type="project" value="TreeGrafter"/>
</dbReference>
<dbReference type="Gene3D" id="3.40.50.300">
    <property type="entry name" value="P-loop containing nucleotide triphosphate hydrolases"/>
    <property type="match status" value="1"/>
</dbReference>
<dbReference type="PANTHER" id="PTHR45772:SF7">
    <property type="entry name" value="AMINO ACID ABC TRANSPORTER ATP-BINDING PROTEIN"/>
    <property type="match status" value="1"/>
</dbReference>
<proteinExistence type="predicted"/>
<protein>
    <recommendedName>
        <fullName evidence="4">ABC transporter domain-containing protein</fullName>
    </recommendedName>
</protein>
<evidence type="ECO:0000256" key="2">
    <source>
        <dbReference type="ARBA" id="ARBA00022741"/>
    </source>
</evidence>
<dbReference type="GO" id="GO:1903805">
    <property type="term" value="P:L-valine import across plasma membrane"/>
    <property type="evidence" value="ECO:0007669"/>
    <property type="project" value="TreeGrafter"/>
</dbReference>
<dbReference type="GO" id="GO:0005524">
    <property type="term" value="F:ATP binding"/>
    <property type="evidence" value="ECO:0007669"/>
    <property type="project" value="UniProtKB-KW"/>
</dbReference>
<dbReference type="InterPro" id="IPR027417">
    <property type="entry name" value="P-loop_NTPase"/>
</dbReference>
<dbReference type="GO" id="GO:1903806">
    <property type="term" value="P:L-isoleucine import across plasma membrane"/>
    <property type="evidence" value="ECO:0007669"/>
    <property type="project" value="TreeGrafter"/>
</dbReference>
<dbReference type="CDD" id="cd03219">
    <property type="entry name" value="ABC_Mj1267_LivG_branched"/>
    <property type="match status" value="1"/>
</dbReference>
<dbReference type="EMBL" id="LHXU01000017">
    <property type="protein sequence ID" value="KXB00200.1"/>
    <property type="molecule type" value="Genomic_DNA"/>
</dbReference>
<name>A0A133V171_9EURY</name>
<dbReference type="GO" id="GO:0015188">
    <property type="term" value="F:L-isoleucine transmembrane transporter activity"/>
    <property type="evidence" value="ECO:0007669"/>
    <property type="project" value="TreeGrafter"/>
</dbReference>
<dbReference type="InterPro" id="IPR003439">
    <property type="entry name" value="ABC_transporter-like_ATP-bd"/>
</dbReference>
<evidence type="ECO:0000259" key="4">
    <source>
        <dbReference type="PROSITE" id="PS50893"/>
    </source>
</evidence>
<evidence type="ECO:0000256" key="1">
    <source>
        <dbReference type="ARBA" id="ARBA00022448"/>
    </source>
</evidence>
<dbReference type="InterPro" id="IPR051120">
    <property type="entry name" value="ABC_AA/LPS_Transport"/>
</dbReference>
<evidence type="ECO:0000313" key="5">
    <source>
        <dbReference type="EMBL" id="KXB00200.1"/>
    </source>
</evidence>
<dbReference type="GO" id="GO:0015808">
    <property type="term" value="P:L-alanine transport"/>
    <property type="evidence" value="ECO:0007669"/>
    <property type="project" value="TreeGrafter"/>
</dbReference>
<dbReference type="GO" id="GO:0005886">
    <property type="term" value="C:plasma membrane"/>
    <property type="evidence" value="ECO:0007669"/>
    <property type="project" value="TreeGrafter"/>
</dbReference>
<dbReference type="InterPro" id="IPR003593">
    <property type="entry name" value="AAA+_ATPase"/>
</dbReference>
<dbReference type="GO" id="GO:0016887">
    <property type="term" value="F:ATP hydrolysis activity"/>
    <property type="evidence" value="ECO:0007669"/>
    <property type="project" value="InterPro"/>
</dbReference>
<dbReference type="Proteomes" id="UP000070341">
    <property type="component" value="Unassembled WGS sequence"/>
</dbReference>
<accession>A0A133V171</accession>
<organism evidence="5 6">
    <name type="scientific">candidate division MSBL1 archaeon SCGC-AAA259M10</name>
    <dbReference type="NCBI Taxonomy" id="1698270"/>
    <lineage>
        <taxon>Archaea</taxon>
        <taxon>Methanobacteriati</taxon>
        <taxon>Methanobacteriota</taxon>
        <taxon>candidate division MSBL1</taxon>
    </lineage>
</organism>
<evidence type="ECO:0000313" key="6">
    <source>
        <dbReference type="Proteomes" id="UP000070341"/>
    </source>
</evidence>
<dbReference type="Pfam" id="PF00005">
    <property type="entry name" value="ABC_tran"/>
    <property type="match status" value="1"/>
</dbReference>
<dbReference type="GO" id="GO:0015192">
    <property type="term" value="F:L-phenylalanine transmembrane transporter activity"/>
    <property type="evidence" value="ECO:0007669"/>
    <property type="project" value="TreeGrafter"/>
</dbReference>
<comment type="caution">
    <text evidence="5">The sequence shown here is derived from an EMBL/GenBank/DDBJ whole genome shotgun (WGS) entry which is preliminary data.</text>
</comment>
<dbReference type="SUPFAM" id="SSF52540">
    <property type="entry name" value="P-loop containing nucleoside triphosphate hydrolases"/>
    <property type="match status" value="1"/>
</dbReference>
<dbReference type="AlphaFoldDB" id="A0A133V171"/>
<dbReference type="SMART" id="SM00382">
    <property type="entry name" value="AAA"/>
    <property type="match status" value="1"/>
</dbReference>
<keyword evidence="1" id="KW-0813">Transport</keyword>
<dbReference type="PROSITE" id="PS50893">
    <property type="entry name" value="ABC_TRANSPORTER_2"/>
    <property type="match status" value="1"/>
</dbReference>
<reference evidence="5 6" key="1">
    <citation type="journal article" date="2016" name="Sci. Rep.">
        <title>Metabolic traits of an uncultured archaeal lineage -MSBL1- from brine pools of the Red Sea.</title>
        <authorList>
            <person name="Mwirichia R."/>
            <person name="Alam I."/>
            <person name="Rashid M."/>
            <person name="Vinu M."/>
            <person name="Ba-Alawi W."/>
            <person name="Anthony Kamau A."/>
            <person name="Kamanda Ngugi D."/>
            <person name="Goker M."/>
            <person name="Klenk H.P."/>
            <person name="Bajic V."/>
            <person name="Stingl U."/>
        </authorList>
    </citation>
    <scope>NUCLEOTIDE SEQUENCE [LARGE SCALE GENOMIC DNA]</scope>
    <source>
        <strain evidence="5">SCGC-AAA259M10</strain>
    </source>
</reference>
<keyword evidence="6" id="KW-1185">Reference proteome</keyword>